<organism evidence="1 2">
    <name type="scientific">Bacillus safensis</name>
    <dbReference type="NCBI Taxonomy" id="561879"/>
    <lineage>
        <taxon>Bacteria</taxon>
        <taxon>Bacillati</taxon>
        <taxon>Bacillota</taxon>
        <taxon>Bacilli</taxon>
        <taxon>Bacillales</taxon>
        <taxon>Bacillaceae</taxon>
        <taxon>Bacillus</taxon>
    </lineage>
</organism>
<name>A0A5S9LZ99_BACIA</name>
<sequence length="56" mass="6657">MFLSFMMMYKASHRLEMKESLVKEAVFWEEFEGKHIQSSPIVQKKKRAGHGGDFRH</sequence>
<proteinExistence type="predicted"/>
<accession>A0A5S9LZ99</accession>
<reference evidence="1 2" key="1">
    <citation type="submission" date="2019-12" db="EMBL/GenBank/DDBJ databases">
        <title>Full genome sequence of a Bacillus safensis strain isolated from commercially available natto in Indonesia.</title>
        <authorList>
            <person name="Yoshida M."/>
            <person name="Uomi M."/>
            <person name="Waturangi D."/>
            <person name="Ekaputri J.J."/>
            <person name="Setiamarga D.H.E."/>
        </authorList>
    </citation>
    <scope>NUCLEOTIDE SEQUENCE [LARGE SCALE GENOMIC DNA]</scope>
    <source>
        <strain evidence="1 2">IDN1</strain>
    </source>
</reference>
<evidence type="ECO:0000313" key="1">
    <source>
        <dbReference type="EMBL" id="BBP86717.1"/>
    </source>
</evidence>
<gene>
    <name evidence="1" type="ORF">BsIDN1_03350</name>
</gene>
<protein>
    <submittedName>
        <fullName evidence="1">Uncharacterized protein</fullName>
    </submittedName>
</protein>
<dbReference type="AlphaFoldDB" id="A0A5S9LZ99"/>
<evidence type="ECO:0000313" key="2">
    <source>
        <dbReference type="Proteomes" id="UP000464658"/>
    </source>
</evidence>
<dbReference type="EMBL" id="AP021906">
    <property type="protein sequence ID" value="BBP86717.1"/>
    <property type="molecule type" value="Genomic_DNA"/>
</dbReference>
<dbReference type="Proteomes" id="UP000464658">
    <property type="component" value="Chromosome"/>
</dbReference>